<dbReference type="InterPro" id="IPR004332">
    <property type="entry name" value="Transposase_MuDR"/>
</dbReference>
<protein>
    <submittedName>
        <fullName evidence="3">(rape) hypothetical protein</fullName>
    </submittedName>
</protein>
<dbReference type="AlphaFoldDB" id="A0A816JJ74"/>
<name>A0A816JJ74_BRANA</name>
<feature type="domain" description="Transposase MuDR plant" evidence="2">
    <location>
        <begin position="331"/>
        <end position="393"/>
    </location>
</feature>
<organism evidence="3">
    <name type="scientific">Brassica napus</name>
    <name type="common">Rape</name>
    <dbReference type="NCBI Taxonomy" id="3708"/>
    <lineage>
        <taxon>Eukaryota</taxon>
        <taxon>Viridiplantae</taxon>
        <taxon>Streptophyta</taxon>
        <taxon>Embryophyta</taxon>
        <taxon>Tracheophyta</taxon>
        <taxon>Spermatophyta</taxon>
        <taxon>Magnoliopsida</taxon>
        <taxon>eudicotyledons</taxon>
        <taxon>Gunneridae</taxon>
        <taxon>Pentapetalae</taxon>
        <taxon>rosids</taxon>
        <taxon>malvids</taxon>
        <taxon>Brassicales</taxon>
        <taxon>Brassicaceae</taxon>
        <taxon>Brassiceae</taxon>
        <taxon>Brassica</taxon>
    </lineage>
</organism>
<evidence type="ECO:0000313" key="3">
    <source>
        <dbReference type="EMBL" id="CAF1856891.1"/>
    </source>
</evidence>
<feature type="compositionally biased region" description="Acidic residues" evidence="1">
    <location>
        <begin position="312"/>
        <end position="323"/>
    </location>
</feature>
<feature type="compositionally biased region" description="Low complexity" evidence="1">
    <location>
        <begin position="215"/>
        <end position="227"/>
    </location>
</feature>
<reference evidence="3" key="1">
    <citation type="submission" date="2021-01" db="EMBL/GenBank/DDBJ databases">
        <authorList>
            <consortium name="Genoscope - CEA"/>
            <person name="William W."/>
        </authorList>
    </citation>
    <scope>NUCLEOTIDE SEQUENCE</scope>
</reference>
<dbReference type="EMBL" id="HG994368">
    <property type="protein sequence ID" value="CAF1856891.1"/>
    <property type="molecule type" value="Genomic_DNA"/>
</dbReference>
<feature type="region of interest" description="Disordered" evidence="1">
    <location>
        <begin position="283"/>
        <end position="324"/>
    </location>
</feature>
<evidence type="ECO:0000259" key="2">
    <source>
        <dbReference type="Pfam" id="PF03108"/>
    </source>
</evidence>
<sequence>MGQLVKLVVGVWEQVSTVGWLFLEDPTERNYDVMVHESQTYASLMDLVRTRYSVDAHTAVALTYEFPKWMKVSGDGSTPPGDVKEDGDVDLFMLIRLELPDLRLMVTIWNDIVARYLFQNRDNYTVIGSSMGSVPPSTFCCQGYNAGNHISSTPLHDLHGPLHDSAAYWEGMLAQGWQSSNQQLLLDICTDDEYAYLPKNNLSMNKRAHVTSVDSSEGTQSSTDSSTAPSGVVPTHCTGGILGLAEDNLPPVNRPSMALTIVDPQPRKPTILEYLTKGKGKVSDAVHVGQKRERPRIDHRGCRPNPNFPDPLLEEDSTDEGSQDEGTRLLYVGQVFMDRSAFKTHMSLYALAKKFRFLCRRSEPGKMVLECKGVECPWRVSAAKLPGCPRFQIKRLNEEHTCTVDERRDFTRHATSNLIGEMVRSKYDGVGSGPKPGSLREFMRTDHQVPITYW</sequence>
<gene>
    <name evidence="3" type="ORF">DARMORV10_C04P42370.1</name>
</gene>
<dbReference type="Proteomes" id="UP001295469">
    <property type="component" value="Chromosome C04"/>
</dbReference>
<accession>A0A816JJ74</accession>
<evidence type="ECO:0000256" key="1">
    <source>
        <dbReference type="SAM" id="MobiDB-lite"/>
    </source>
</evidence>
<dbReference type="OrthoDB" id="2000687at2759"/>
<proteinExistence type="predicted"/>
<dbReference type="Pfam" id="PF03108">
    <property type="entry name" value="DBD_Tnp_Mut"/>
    <property type="match status" value="1"/>
</dbReference>
<feature type="compositionally biased region" description="Basic and acidic residues" evidence="1">
    <location>
        <begin position="290"/>
        <end position="301"/>
    </location>
</feature>
<feature type="region of interest" description="Disordered" evidence="1">
    <location>
        <begin position="209"/>
        <end position="233"/>
    </location>
</feature>